<feature type="domain" description="Glycosyl hydrolases family 22 (GH22)" evidence="8">
    <location>
        <begin position="155"/>
        <end position="173"/>
    </location>
</feature>
<dbReference type="PANTHER" id="PTHR11407">
    <property type="entry name" value="LYSOZYME C"/>
    <property type="match status" value="1"/>
</dbReference>
<dbReference type="CDD" id="cd16899">
    <property type="entry name" value="LYZ_C_invert"/>
    <property type="match status" value="1"/>
</dbReference>
<evidence type="ECO:0000256" key="7">
    <source>
        <dbReference type="SAM" id="Phobius"/>
    </source>
</evidence>
<evidence type="ECO:0000313" key="10">
    <source>
        <dbReference type="RefSeq" id="XP_017872191.1"/>
    </source>
</evidence>
<evidence type="ECO:0000256" key="6">
    <source>
        <dbReference type="RuleBase" id="RU004440"/>
    </source>
</evidence>
<keyword evidence="4" id="KW-1015">Disulfide bond</keyword>
<dbReference type="GeneID" id="108619886"/>
<keyword evidence="7" id="KW-0812">Transmembrane</keyword>
<keyword evidence="7" id="KW-0472">Membrane</keyword>
<dbReference type="SUPFAM" id="SSF53955">
    <property type="entry name" value="Lysozyme-like"/>
    <property type="match status" value="1"/>
</dbReference>
<dbReference type="RefSeq" id="XP_017872191.1">
    <property type="nucleotide sequence ID" value="XM_018016702.1"/>
</dbReference>
<evidence type="ECO:0000313" key="9">
    <source>
        <dbReference type="Proteomes" id="UP000694904"/>
    </source>
</evidence>
<proteinExistence type="inferred from homology"/>
<reference evidence="9" key="1">
    <citation type="journal article" date="1997" name="Nucleic Acids Res.">
        <title>tRNAscan-SE: a program for improved detection of transfer RNA genes in genomic sequence.</title>
        <authorList>
            <person name="Lowe T.M."/>
            <person name="Eddy S.R."/>
        </authorList>
    </citation>
    <scope>NUCLEOTIDE SEQUENCE [LARGE SCALE GENOMIC DNA]</scope>
</reference>
<keyword evidence="7" id="KW-1133">Transmembrane helix</keyword>
<dbReference type="PROSITE" id="PS00128">
    <property type="entry name" value="GLYCOSYL_HYDROL_F22_1"/>
    <property type="match status" value="1"/>
</dbReference>
<dbReference type="PROSITE" id="PS51348">
    <property type="entry name" value="GLYCOSYL_HYDROL_F22_2"/>
    <property type="match status" value="1"/>
</dbReference>
<dbReference type="InterPro" id="IPR001916">
    <property type="entry name" value="Glyco_hydro_22"/>
</dbReference>
<evidence type="ECO:0000256" key="5">
    <source>
        <dbReference type="ARBA" id="ARBA00023295"/>
    </source>
</evidence>
<dbReference type="InterPro" id="IPR019799">
    <property type="entry name" value="Glyco_hydro_22_CS"/>
</dbReference>
<keyword evidence="9" id="KW-1185">Reference proteome</keyword>
<dbReference type="InterPro" id="IPR023346">
    <property type="entry name" value="Lysozyme-like_dom_sf"/>
</dbReference>
<keyword evidence="3" id="KW-0929">Antimicrobial</keyword>
<evidence type="ECO:0000259" key="8">
    <source>
        <dbReference type="PROSITE" id="PS00128"/>
    </source>
</evidence>
<dbReference type="EC" id="3.2.1.17" evidence="2"/>
<evidence type="ECO:0000256" key="3">
    <source>
        <dbReference type="ARBA" id="ARBA00022638"/>
    </source>
</evidence>
<evidence type="ECO:0000256" key="1">
    <source>
        <dbReference type="ARBA" id="ARBA00000632"/>
    </source>
</evidence>
<dbReference type="PRINTS" id="PR00135">
    <property type="entry name" value="LYZLACT"/>
</dbReference>
<dbReference type="PANTHER" id="PTHR11407:SF63">
    <property type="entry name" value="LYSOZYME C"/>
    <property type="match status" value="1"/>
</dbReference>
<reference evidence="10" key="3">
    <citation type="submission" date="2025-08" db="UniProtKB">
        <authorList>
            <consortium name="RefSeq"/>
        </authorList>
    </citation>
    <scope>IDENTIFICATION</scope>
    <source>
        <tissue evidence="10">Whole organism</tissue>
    </source>
</reference>
<evidence type="ECO:0000256" key="2">
    <source>
        <dbReference type="ARBA" id="ARBA00012732"/>
    </source>
</evidence>
<keyword evidence="5" id="KW-0326">Glycosidase</keyword>
<dbReference type="Gene3D" id="1.10.530.10">
    <property type="match status" value="1"/>
</dbReference>
<keyword evidence="5" id="KW-0378">Hydrolase</keyword>
<dbReference type="SMART" id="SM00263">
    <property type="entry name" value="LYZ1"/>
    <property type="match status" value="1"/>
</dbReference>
<evidence type="ECO:0000256" key="4">
    <source>
        <dbReference type="ARBA" id="ARBA00023157"/>
    </source>
</evidence>
<protein>
    <recommendedName>
        <fullName evidence="2">lysozyme</fullName>
        <ecNumber evidence="2">3.2.1.17</ecNumber>
    </recommendedName>
</protein>
<sequence length="208" mass="22870">MQYCDFITQIAYNHPKATTTTTTTAAAAAGATTIAAAAAAAAAAAGPRDHVQGGAQLVGSRNMRSAVLALFYVGLWLSLGAQVLGKRYMRCELARKLLEQHSFERSLLSNWICLLEHESDLDTAKLTTNPNGSRNYGLFQINERYCQESRRGGVCNVKCEDLLDENLRESAACAKRILASDGFRHWNGWQRFCRNSQNLPNLKLICGI</sequence>
<accession>A0ABM1PYA5</accession>
<feature type="transmembrane region" description="Helical" evidence="7">
    <location>
        <begin position="66"/>
        <end position="85"/>
    </location>
</feature>
<reference evidence="9" key="2">
    <citation type="journal article" date="2016" name="G3 (Bethesda)">
        <title>Genome Evolution in Three Species of Cactophilic Drosophila.</title>
        <authorList>
            <person name="Sanchez-Flores A."/>
            <person name="Penazola F."/>
            <person name="Carpinteyro-Ponce J."/>
            <person name="Nazario-Yepiz N."/>
            <person name="Abreu-Goodger C."/>
            <person name="Machado C.A."/>
            <person name="Markow T.A."/>
        </authorList>
    </citation>
    <scope>NUCLEOTIDE SEQUENCE [LARGE SCALE GENOMIC DNA]</scope>
</reference>
<name>A0ABM1PYA5_DROAR</name>
<organism evidence="9 10">
    <name type="scientific">Drosophila arizonae</name>
    <name type="common">Fruit fly</name>
    <dbReference type="NCBI Taxonomy" id="7263"/>
    <lineage>
        <taxon>Eukaryota</taxon>
        <taxon>Metazoa</taxon>
        <taxon>Ecdysozoa</taxon>
        <taxon>Arthropoda</taxon>
        <taxon>Hexapoda</taxon>
        <taxon>Insecta</taxon>
        <taxon>Pterygota</taxon>
        <taxon>Neoptera</taxon>
        <taxon>Endopterygota</taxon>
        <taxon>Diptera</taxon>
        <taxon>Brachycera</taxon>
        <taxon>Muscomorpha</taxon>
        <taxon>Ephydroidea</taxon>
        <taxon>Drosophilidae</taxon>
        <taxon>Drosophila</taxon>
    </lineage>
</organism>
<dbReference type="Proteomes" id="UP000694904">
    <property type="component" value="Chromosome X"/>
</dbReference>
<gene>
    <name evidence="10" type="primary">LOC108619886</name>
</gene>
<comment type="similarity">
    <text evidence="6">Belongs to the glycosyl hydrolase 22 family.</text>
</comment>
<dbReference type="Pfam" id="PF00062">
    <property type="entry name" value="Lys"/>
    <property type="match status" value="1"/>
</dbReference>
<comment type="catalytic activity">
    <reaction evidence="1">
        <text>Hydrolysis of (1-&gt;4)-beta-linkages between N-acetylmuramic acid and N-acetyl-D-glucosamine residues in a peptidoglycan and between N-acetyl-D-glucosamine residues in chitodextrins.</text>
        <dbReference type="EC" id="3.2.1.17"/>
    </reaction>
</comment>
<keyword evidence="3" id="KW-0081">Bacteriolytic enzyme</keyword>